<keyword evidence="8" id="KW-0186">Copper</keyword>
<evidence type="ECO:0000256" key="9">
    <source>
        <dbReference type="ARBA" id="ARBA00023033"/>
    </source>
</evidence>
<evidence type="ECO:0000256" key="3">
    <source>
        <dbReference type="ARBA" id="ARBA00022525"/>
    </source>
</evidence>
<evidence type="ECO:0000259" key="17">
    <source>
        <dbReference type="Pfam" id="PF03443"/>
    </source>
</evidence>
<dbReference type="Pfam" id="PF03443">
    <property type="entry name" value="AA9"/>
    <property type="match status" value="1"/>
</dbReference>
<dbReference type="PANTHER" id="PTHR33353">
    <property type="entry name" value="PUTATIVE (AFU_ORTHOLOGUE AFUA_1G12560)-RELATED"/>
    <property type="match status" value="1"/>
</dbReference>
<protein>
    <recommendedName>
        <fullName evidence="15">lytic cellulose monooxygenase (C4-dehydrogenating)</fullName>
        <ecNumber evidence="15">1.14.99.56</ecNumber>
    </recommendedName>
</protein>
<keyword evidence="7" id="KW-0560">Oxidoreductase</keyword>
<proteinExistence type="inferred from homology"/>
<evidence type="ECO:0000256" key="11">
    <source>
        <dbReference type="ARBA" id="ARBA00023277"/>
    </source>
</evidence>
<reference evidence="19" key="2">
    <citation type="submission" date="2015-01" db="EMBL/GenBank/DDBJ databases">
        <title>Evolutionary Origins and Diversification of the Mycorrhizal Mutualists.</title>
        <authorList>
            <consortium name="DOE Joint Genome Institute"/>
            <consortium name="Mycorrhizal Genomics Consortium"/>
            <person name="Kohler A."/>
            <person name="Kuo A."/>
            <person name="Nagy L.G."/>
            <person name="Floudas D."/>
            <person name="Copeland A."/>
            <person name="Barry K.W."/>
            <person name="Cichocki N."/>
            <person name="Veneault-Fourrey C."/>
            <person name="LaButti K."/>
            <person name="Lindquist E.A."/>
            <person name="Lipzen A."/>
            <person name="Lundell T."/>
            <person name="Morin E."/>
            <person name="Murat C."/>
            <person name="Riley R."/>
            <person name="Ohm R."/>
            <person name="Sun H."/>
            <person name="Tunlid A."/>
            <person name="Henrissat B."/>
            <person name="Grigoriev I.V."/>
            <person name="Hibbett D.S."/>
            <person name="Martin F."/>
        </authorList>
    </citation>
    <scope>NUCLEOTIDE SEQUENCE [LARGE SCALE GENOMIC DNA]</scope>
    <source>
        <strain evidence="19">MUT 4182</strain>
    </source>
</reference>
<gene>
    <name evidence="18" type="ORF">M407DRAFT_65350</name>
</gene>
<reference evidence="18 19" key="1">
    <citation type="submission" date="2014-04" db="EMBL/GenBank/DDBJ databases">
        <authorList>
            <consortium name="DOE Joint Genome Institute"/>
            <person name="Kuo A."/>
            <person name="Girlanda M."/>
            <person name="Perotto S."/>
            <person name="Kohler A."/>
            <person name="Nagy L.G."/>
            <person name="Floudas D."/>
            <person name="Copeland A."/>
            <person name="Barry K.W."/>
            <person name="Cichocki N."/>
            <person name="Veneault-Fourrey C."/>
            <person name="LaButti K."/>
            <person name="Lindquist E.A."/>
            <person name="Lipzen A."/>
            <person name="Lundell T."/>
            <person name="Morin E."/>
            <person name="Murat C."/>
            <person name="Sun H."/>
            <person name="Tunlid A."/>
            <person name="Henrissat B."/>
            <person name="Grigoriev I.V."/>
            <person name="Hibbett D.S."/>
            <person name="Martin F."/>
            <person name="Nordberg H.P."/>
            <person name="Cantor M.N."/>
            <person name="Hua S.X."/>
        </authorList>
    </citation>
    <scope>NUCLEOTIDE SEQUENCE [LARGE SCALE GENOMIC DNA]</scope>
    <source>
        <strain evidence="18 19">MUT 4182</strain>
    </source>
</reference>
<evidence type="ECO:0000256" key="14">
    <source>
        <dbReference type="ARBA" id="ARBA00045077"/>
    </source>
</evidence>
<evidence type="ECO:0000256" key="12">
    <source>
        <dbReference type="ARBA" id="ARBA00023326"/>
    </source>
</evidence>
<evidence type="ECO:0000256" key="8">
    <source>
        <dbReference type="ARBA" id="ARBA00023008"/>
    </source>
</evidence>
<dbReference type="HOGENOM" id="CLU_031730_4_2_1"/>
<keyword evidence="5 16" id="KW-0732">Signal</keyword>
<feature type="signal peptide" evidence="16">
    <location>
        <begin position="1"/>
        <end position="20"/>
    </location>
</feature>
<feature type="chain" id="PRO_5002166535" description="lytic cellulose monooxygenase (C4-dehydrogenating)" evidence="16">
    <location>
        <begin position="21"/>
        <end position="247"/>
    </location>
</feature>
<evidence type="ECO:0000256" key="5">
    <source>
        <dbReference type="ARBA" id="ARBA00022729"/>
    </source>
</evidence>
<evidence type="ECO:0000256" key="2">
    <source>
        <dbReference type="ARBA" id="ARBA00004613"/>
    </source>
</evidence>
<dbReference type="GO" id="GO:0004497">
    <property type="term" value="F:monooxygenase activity"/>
    <property type="evidence" value="ECO:0007669"/>
    <property type="project" value="UniProtKB-KW"/>
</dbReference>
<dbReference type="InterPro" id="IPR005103">
    <property type="entry name" value="AA9_LPMO"/>
</dbReference>
<comment type="subcellular location">
    <subcellularLocation>
        <location evidence="2">Secreted</location>
    </subcellularLocation>
</comment>
<dbReference type="GO" id="GO:0046872">
    <property type="term" value="F:metal ion binding"/>
    <property type="evidence" value="ECO:0007669"/>
    <property type="project" value="UniProtKB-KW"/>
</dbReference>
<keyword evidence="3" id="KW-0964">Secreted</keyword>
<keyword evidence="10" id="KW-1015">Disulfide bond</keyword>
<evidence type="ECO:0000256" key="13">
    <source>
        <dbReference type="ARBA" id="ARBA00044502"/>
    </source>
</evidence>
<evidence type="ECO:0000256" key="10">
    <source>
        <dbReference type="ARBA" id="ARBA00023157"/>
    </source>
</evidence>
<dbReference type="GO" id="GO:0030245">
    <property type="term" value="P:cellulose catabolic process"/>
    <property type="evidence" value="ECO:0007669"/>
    <property type="project" value="UniProtKB-KW"/>
</dbReference>
<dbReference type="PANTHER" id="PTHR33353:SF10">
    <property type="entry name" value="ENDO-BETA-1,4-GLUCANASE D"/>
    <property type="match status" value="1"/>
</dbReference>
<dbReference type="OrthoDB" id="3496539at2759"/>
<evidence type="ECO:0000256" key="7">
    <source>
        <dbReference type="ARBA" id="ARBA00023002"/>
    </source>
</evidence>
<dbReference type="GO" id="GO:0016787">
    <property type="term" value="F:hydrolase activity"/>
    <property type="evidence" value="ECO:0007669"/>
    <property type="project" value="UniProtKB-KW"/>
</dbReference>
<evidence type="ECO:0000256" key="15">
    <source>
        <dbReference type="ARBA" id="ARBA00047174"/>
    </source>
</evidence>
<accession>A0A0C3LHZ3</accession>
<dbReference type="AlphaFoldDB" id="A0A0C3LHZ3"/>
<dbReference type="CDD" id="cd21175">
    <property type="entry name" value="LPMO_AA9"/>
    <property type="match status" value="1"/>
</dbReference>
<comment type="cofactor">
    <cofactor evidence="1">
        <name>Cu(2+)</name>
        <dbReference type="ChEBI" id="CHEBI:29036"/>
    </cofactor>
</comment>
<keyword evidence="18" id="KW-0378">Hydrolase</keyword>
<name>A0A0C3LHZ3_9AGAM</name>
<organism evidence="18 19">
    <name type="scientific">Tulasnella calospora MUT 4182</name>
    <dbReference type="NCBI Taxonomy" id="1051891"/>
    <lineage>
        <taxon>Eukaryota</taxon>
        <taxon>Fungi</taxon>
        <taxon>Dikarya</taxon>
        <taxon>Basidiomycota</taxon>
        <taxon>Agaricomycotina</taxon>
        <taxon>Agaricomycetes</taxon>
        <taxon>Cantharellales</taxon>
        <taxon>Tulasnellaceae</taxon>
        <taxon>Tulasnella</taxon>
    </lineage>
</organism>
<dbReference type="InterPro" id="IPR049892">
    <property type="entry name" value="AA9"/>
</dbReference>
<sequence>MKFFAAALALAATVVSPVAAHYRWTSLIVNGTTTTAYQYVRQNTNYNSPVTDVTSSAFTCNEGATAAPGIAWTKAGNPIGFALDQPIYHAGVLNAYMAKVPTGQTAATFSGAGAVWFKVGQISAVTNGGTSITFPTDNLAQYTFTVPSKLPNGDYLVRIEHIALHAASTFQGAQFYISCGQIHVFGGGSTLPSSYVSIPGVYNGHEPGIEINIYYPIVSILYCRYGIGPVPLTLLFLLLHSHPPTLR</sequence>
<evidence type="ECO:0000313" key="19">
    <source>
        <dbReference type="Proteomes" id="UP000054248"/>
    </source>
</evidence>
<dbReference type="Proteomes" id="UP000054248">
    <property type="component" value="Unassembled WGS sequence"/>
</dbReference>
<comment type="similarity">
    <text evidence="13">Belongs to the polysaccharide monooxygenase AA9 family.</text>
</comment>
<evidence type="ECO:0000313" key="18">
    <source>
        <dbReference type="EMBL" id="KIO33608.1"/>
    </source>
</evidence>
<feature type="domain" description="Auxiliary Activity family 9 catalytic" evidence="17">
    <location>
        <begin position="21"/>
        <end position="216"/>
    </location>
</feature>
<evidence type="ECO:0000256" key="16">
    <source>
        <dbReference type="SAM" id="SignalP"/>
    </source>
</evidence>
<evidence type="ECO:0000256" key="4">
    <source>
        <dbReference type="ARBA" id="ARBA00022723"/>
    </source>
</evidence>
<dbReference type="Gene3D" id="2.70.50.70">
    <property type="match status" value="1"/>
</dbReference>
<keyword evidence="12" id="KW-0624">Polysaccharide degradation</keyword>
<dbReference type="GO" id="GO:0005576">
    <property type="term" value="C:extracellular region"/>
    <property type="evidence" value="ECO:0007669"/>
    <property type="project" value="UniProtKB-SubCell"/>
</dbReference>
<comment type="catalytic activity">
    <reaction evidence="14">
        <text>[(1-&gt;4)-beta-D-glucosyl]n+m + reduced acceptor + O2 = 4-dehydro-beta-D-glucosyl-[(1-&gt;4)-beta-D-glucosyl]n-1 + [(1-&gt;4)-beta-D-glucosyl]m + acceptor + H2O.</text>
        <dbReference type="EC" id="1.14.99.56"/>
    </reaction>
</comment>
<dbReference type="STRING" id="1051891.A0A0C3LHZ3"/>
<keyword evidence="4" id="KW-0479">Metal-binding</keyword>
<evidence type="ECO:0000256" key="1">
    <source>
        <dbReference type="ARBA" id="ARBA00001973"/>
    </source>
</evidence>
<keyword evidence="19" id="KW-1185">Reference proteome</keyword>
<evidence type="ECO:0000256" key="6">
    <source>
        <dbReference type="ARBA" id="ARBA00023001"/>
    </source>
</evidence>
<keyword evidence="11" id="KW-0119">Carbohydrate metabolism</keyword>
<dbReference type="EMBL" id="KN822947">
    <property type="protein sequence ID" value="KIO33608.1"/>
    <property type="molecule type" value="Genomic_DNA"/>
</dbReference>
<keyword evidence="9" id="KW-0503">Monooxygenase</keyword>
<keyword evidence="6" id="KW-0136">Cellulose degradation</keyword>
<dbReference type="EC" id="1.14.99.56" evidence="15"/>